<reference evidence="2 3" key="1">
    <citation type="submission" date="2020-01" db="EMBL/GenBank/DDBJ databases">
        <authorList>
            <consortium name="DOE Joint Genome Institute"/>
            <person name="Haridas S."/>
            <person name="Albert R."/>
            <person name="Binder M."/>
            <person name="Bloem J."/>
            <person name="Labutti K."/>
            <person name="Salamov A."/>
            <person name="Andreopoulos B."/>
            <person name="Baker S.E."/>
            <person name="Barry K."/>
            <person name="Bills G."/>
            <person name="Bluhm B.H."/>
            <person name="Cannon C."/>
            <person name="Castanera R."/>
            <person name="Culley D.E."/>
            <person name="Daum C."/>
            <person name="Ezra D."/>
            <person name="Gonzalez J.B."/>
            <person name="Henrissat B."/>
            <person name="Kuo A."/>
            <person name="Liang C."/>
            <person name="Lipzen A."/>
            <person name="Lutzoni F."/>
            <person name="Magnuson J."/>
            <person name="Mondo S."/>
            <person name="Nolan M."/>
            <person name="Ohm R."/>
            <person name="Pangilinan J."/>
            <person name="Park H.-J.H."/>
            <person name="Ramirez L."/>
            <person name="Alfaro M."/>
            <person name="Sun H."/>
            <person name="Tritt A."/>
            <person name="Yoshinaga Y."/>
            <person name="Zwiers L.-H.L."/>
            <person name="Turgeon B.G."/>
            <person name="Goodwin S.B."/>
            <person name="Spatafora J.W."/>
            <person name="Crous P.W."/>
            <person name="Grigoriev I.V."/>
        </authorList>
    </citation>
    <scope>NUCLEOTIDE SEQUENCE [LARGE SCALE GENOMIC DNA]</scope>
    <source>
        <strain evidence="2 3">CBS 611.86</strain>
    </source>
</reference>
<comment type="caution">
    <text evidence="2">The sequence shown here is derived from an EMBL/GenBank/DDBJ whole genome shotgun (WGS) entry which is preliminary data.</text>
</comment>
<proteinExistence type="predicted"/>
<evidence type="ECO:0000256" key="1">
    <source>
        <dbReference type="SAM" id="MobiDB-lite"/>
    </source>
</evidence>
<dbReference type="AlphaFoldDB" id="A0A7C8MKU7"/>
<feature type="compositionally biased region" description="Low complexity" evidence="1">
    <location>
        <begin position="12"/>
        <end position="24"/>
    </location>
</feature>
<sequence>MPLEPTSANDRAPVAASAPPAPIEAPIEITEDDELSDVFDDASYDFGDAEGANETAAVEKIAPVVEERSQRAQADPSRRESVQEMEASQRERPIRRSGNDVISLRWDKLTDFHKLPNLDFDLLLVAAKLLLIGFTPSAAAQRLANTIKAKIVSNGYAMEIRDK</sequence>
<evidence type="ECO:0000313" key="3">
    <source>
        <dbReference type="Proteomes" id="UP000481861"/>
    </source>
</evidence>
<feature type="region of interest" description="Disordered" evidence="1">
    <location>
        <begin position="66"/>
        <end position="94"/>
    </location>
</feature>
<gene>
    <name evidence="2" type="ORF">BDV95DRAFT_557940</name>
</gene>
<accession>A0A7C8MKU7</accession>
<dbReference type="Proteomes" id="UP000481861">
    <property type="component" value="Unassembled WGS sequence"/>
</dbReference>
<evidence type="ECO:0000313" key="2">
    <source>
        <dbReference type="EMBL" id="KAF2878615.1"/>
    </source>
</evidence>
<organism evidence="2 3">
    <name type="scientific">Massariosphaeria phaeospora</name>
    <dbReference type="NCBI Taxonomy" id="100035"/>
    <lineage>
        <taxon>Eukaryota</taxon>
        <taxon>Fungi</taxon>
        <taxon>Dikarya</taxon>
        <taxon>Ascomycota</taxon>
        <taxon>Pezizomycotina</taxon>
        <taxon>Dothideomycetes</taxon>
        <taxon>Pleosporomycetidae</taxon>
        <taxon>Pleosporales</taxon>
        <taxon>Pleosporales incertae sedis</taxon>
        <taxon>Massariosphaeria</taxon>
    </lineage>
</organism>
<keyword evidence="3" id="KW-1185">Reference proteome</keyword>
<name>A0A7C8MKU7_9PLEO</name>
<protein>
    <submittedName>
        <fullName evidence="2">Uncharacterized protein</fullName>
    </submittedName>
</protein>
<dbReference type="EMBL" id="JAADJZ010000001">
    <property type="protein sequence ID" value="KAF2878615.1"/>
    <property type="molecule type" value="Genomic_DNA"/>
</dbReference>
<feature type="region of interest" description="Disordered" evidence="1">
    <location>
        <begin position="1"/>
        <end position="24"/>
    </location>
</feature>